<proteinExistence type="inferred from homology"/>
<protein>
    <submittedName>
        <fullName evidence="5 6">Amidohydrolase</fullName>
    </submittedName>
</protein>
<keyword evidence="8" id="KW-1185">Reference proteome</keyword>
<dbReference type="GO" id="GO:0046872">
    <property type="term" value="F:metal ion binding"/>
    <property type="evidence" value="ECO:0007669"/>
    <property type="project" value="UniProtKB-KW"/>
</dbReference>
<dbReference type="Pfam" id="PF07687">
    <property type="entry name" value="M20_dimer"/>
    <property type="match status" value="1"/>
</dbReference>
<feature type="binding site" evidence="3">
    <location>
        <position position="163"/>
    </location>
    <ligand>
        <name>Mn(2+)</name>
        <dbReference type="ChEBI" id="CHEBI:29035"/>
        <label>2</label>
    </ligand>
</feature>
<evidence type="ECO:0000313" key="8">
    <source>
        <dbReference type="Proteomes" id="UP000321547"/>
    </source>
</evidence>
<dbReference type="Proteomes" id="UP000242243">
    <property type="component" value="Unassembled WGS sequence"/>
</dbReference>
<sequence>MAMDNYVSNTDYSEMIDIRRYLHQHPELSFHEAKTADYICHYYDQLGIDYERHIGGHGIVATIKGTKPGKTIALRADFDALPIQDQKEVPYKSTVPGVTHACGHDGHTATLLVTAKILYQQKQNLSGNVVLIHQPAEEVAPGGAAPMIKNGALEGVDYVFGTHLWASLSVGTIHTTTGDFMAGADRFTIEVNGVGGHGAMPHDTKDAVVIASALVSECQTIVSRRIDPLDTAVLSIGKIEAGDAFNIIAGKATLEGTVRTFSKEVQTLIIQEMTAIIESFEARYGITIDFDYMKGYPPVVNHEAEAKRIIDIAKEIPGVSDASFTRPSMTGEDFSYYLLEKPGAFFFTGAKTDGPFYPHHHPKFDFNEQAMRIASNTFLALIASYN</sequence>
<comment type="similarity">
    <text evidence="1">Belongs to the peptidase M20 family.</text>
</comment>
<organism evidence="6 7">
    <name type="scientific">Halolactibacillus halophilus</name>
    <dbReference type="NCBI Taxonomy" id="306540"/>
    <lineage>
        <taxon>Bacteria</taxon>
        <taxon>Bacillati</taxon>
        <taxon>Bacillota</taxon>
        <taxon>Bacilli</taxon>
        <taxon>Bacillales</taxon>
        <taxon>Bacillaceae</taxon>
        <taxon>Halolactibacillus</taxon>
    </lineage>
</organism>
<dbReference type="Pfam" id="PF01546">
    <property type="entry name" value="Peptidase_M20"/>
    <property type="match status" value="1"/>
</dbReference>
<keyword evidence="2 6" id="KW-0378">Hydrolase</keyword>
<dbReference type="Gene3D" id="3.30.70.360">
    <property type="match status" value="1"/>
</dbReference>
<keyword evidence="3" id="KW-0464">Manganese</keyword>
<dbReference type="EMBL" id="FOXC01000015">
    <property type="protein sequence ID" value="SFP34982.1"/>
    <property type="molecule type" value="Genomic_DNA"/>
</dbReference>
<dbReference type="InterPro" id="IPR002933">
    <property type="entry name" value="Peptidase_M20"/>
</dbReference>
<accession>A0A1I5PLH4</accession>
<dbReference type="Proteomes" id="UP000321547">
    <property type="component" value="Unassembled WGS sequence"/>
</dbReference>
<dbReference type="PIRSF" id="PIRSF005962">
    <property type="entry name" value="Pept_M20D_amidohydro"/>
    <property type="match status" value="1"/>
</dbReference>
<evidence type="ECO:0000313" key="7">
    <source>
        <dbReference type="Proteomes" id="UP000242243"/>
    </source>
</evidence>
<dbReference type="EMBL" id="BJWI01000043">
    <property type="protein sequence ID" value="GEM02556.1"/>
    <property type="molecule type" value="Genomic_DNA"/>
</dbReference>
<dbReference type="STRING" id="306540.SAMN05421839_11548"/>
<dbReference type="RefSeq" id="WP_089831804.1">
    <property type="nucleotide sequence ID" value="NZ_BJWI01000043.1"/>
</dbReference>
<dbReference type="SUPFAM" id="SSF53187">
    <property type="entry name" value="Zn-dependent exopeptidases"/>
    <property type="match status" value="1"/>
</dbReference>
<dbReference type="AlphaFoldDB" id="A0A1I5PLH4"/>
<gene>
    <name evidence="5" type="primary">yhaA</name>
    <name evidence="5" type="ORF">HHA03_20880</name>
    <name evidence="6" type="ORF">SAMN05421839_11548</name>
</gene>
<name>A0A1I5PLH4_9BACI</name>
<evidence type="ECO:0000259" key="4">
    <source>
        <dbReference type="Pfam" id="PF07687"/>
    </source>
</evidence>
<dbReference type="InterPro" id="IPR036264">
    <property type="entry name" value="Bact_exopeptidase_dim_dom"/>
</dbReference>
<evidence type="ECO:0000313" key="5">
    <source>
        <dbReference type="EMBL" id="GEM02556.1"/>
    </source>
</evidence>
<dbReference type="Gene3D" id="3.40.630.10">
    <property type="entry name" value="Zn peptidases"/>
    <property type="match status" value="1"/>
</dbReference>
<dbReference type="SUPFAM" id="SSF55031">
    <property type="entry name" value="Bacterial exopeptidase dimerisation domain"/>
    <property type="match status" value="1"/>
</dbReference>
<feature type="domain" description="Peptidase M20 dimerisation" evidence="4">
    <location>
        <begin position="183"/>
        <end position="281"/>
    </location>
</feature>
<feature type="binding site" evidence="3">
    <location>
        <position position="102"/>
    </location>
    <ligand>
        <name>Mn(2+)</name>
        <dbReference type="ChEBI" id="CHEBI:29035"/>
        <label>2</label>
    </ligand>
</feature>
<dbReference type="InterPro" id="IPR011650">
    <property type="entry name" value="Peptidase_M20_dimer"/>
</dbReference>
<dbReference type="PANTHER" id="PTHR11014:SF63">
    <property type="entry name" value="METALLOPEPTIDASE, PUTATIVE (AFU_ORTHOLOGUE AFUA_6G09600)-RELATED"/>
    <property type="match status" value="1"/>
</dbReference>
<feature type="binding site" evidence="3">
    <location>
        <position position="360"/>
    </location>
    <ligand>
        <name>Mn(2+)</name>
        <dbReference type="ChEBI" id="CHEBI:29035"/>
        <label>2</label>
    </ligand>
</feature>
<feature type="binding site" evidence="3">
    <location>
        <position position="104"/>
    </location>
    <ligand>
        <name>Mn(2+)</name>
        <dbReference type="ChEBI" id="CHEBI:29035"/>
        <label>2</label>
    </ligand>
</feature>
<evidence type="ECO:0000256" key="1">
    <source>
        <dbReference type="ARBA" id="ARBA00006153"/>
    </source>
</evidence>
<reference evidence="5 8" key="2">
    <citation type="submission" date="2019-07" db="EMBL/GenBank/DDBJ databases">
        <title>Whole genome shotgun sequence of Halolactibacillus halophilus NBRC 100868.</title>
        <authorList>
            <person name="Hosoyama A."/>
            <person name="Uohara A."/>
            <person name="Ohji S."/>
            <person name="Ichikawa N."/>
        </authorList>
    </citation>
    <scope>NUCLEOTIDE SEQUENCE [LARGE SCALE GENOMIC DNA]</scope>
    <source>
        <strain evidence="5 8">NBRC 100868</strain>
    </source>
</reference>
<reference evidence="6 7" key="1">
    <citation type="submission" date="2016-10" db="EMBL/GenBank/DDBJ databases">
        <authorList>
            <person name="de Groot N.N."/>
        </authorList>
    </citation>
    <scope>NUCLEOTIDE SEQUENCE [LARGE SCALE GENOMIC DNA]</scope>
    <source>
        <strain evidence="6 7">DSM 17073</strain>
    </source>
</reference>
<dbReference type="InterPro" id="IPR017439">
    <property type="entry name" value="Amidohydrolase"/>
</dbReference>
<evidence type="ECO:0000256" key="3">
    <source>
        <dbReference type="PIRSR" id="PIRSR005962-1"/>
    </source>
</evidence>
<comment type="cofactor">
    <cofactor evidence="3">
        <name>Mn(2+)</name>
        <dbReference type="ChEBI" id="CHEBI:29035"/>
    </cofactor>
    <text evidence="3">The Mn(2+) ion enhances activity.</text>
</comment>
<dbReference type="FunFam" id="3.30.70.360:FF:000014">
    <property type="entry name" value="N-acyl-L-amino acid amidohydrolase"/>
    <property type="match status" value="1"/>
</dbReference>
<evidence type="ECO:0000313" key="6">
    <source>
        <dbReference type="EMBL" id="SFP34982.1"/>
    </source>
</evidence>
<keyword evidence="3" id="KW-0479">Metal-binding</keyword>
<dbReference type="GO" id="GO:0016787">
    <property type="term" value="F:hydrolase activity"/>
    <property type="evidence" value="ECO:0007669"/>
    <property type="project" value="UniProtKB-KW"/>
</dbReference>
<dbReference type="NCBIfam" id="TIGR01891">
    <property type="entry name" value="amidohydrolases"/>
    <property type="match status" value="1"/>
</dbReference>
<feature type="binding site" evidence="3">
    <location>
        <position position="138"/>
    </location>
    <ligand>
        <name>Mn(2+)</name>
        <dbReference type="ChEBI" id="CHEBI:29035"/>
        <label>2</label>
    </ligand>
</feature>
<evidence type="ECO:0000256" key="2">
    <source>
        <dbReference type="ARBA" id="ARBA00022801"/>
    </source>
</evidence>
<dbReference type="PANTHER" id="PTHR11014">
    <property type="entry name" value="PEPTIDASE M20 FAMILY MEMBER"/>
    <property type="match status" value="1"/>
</dbReference>